<evidence type="ECO:0000313" key="4">
    <source>
        <dbReference type="Proteomes" id="UP000315439"/>
    </source>
</evidence>
<dbReference type="Pfam" id="PF03625">
    <property type="entry name" value="DUF302"/>
    <property type="match status" value="1"/>
</dbReference>
<dbReference type="PANTHER" id="PTHR38342">
    <property type="entry name" value="SLR5037 PROTEIN"/>
    <property type="match status" value="1"/>
</dbReference>
<evidence type="ECO:0000313" key="3">
    <source>
        <dbReference type="EMBL" id="TQV89246.1"/>
    </source>
</evidence>
<dbReference type="SUPFAM" id="SSF103247">
    <property type="entry name" value="TT1751-like"/>
    <property type="match status" value="1"/>
</dbReference>
<dbReference type="Gene3D" id="3.30.310.70">
    <property type="entry name" value="TT1751-like domain"/>
    <property type="match status" value="1"/>
</dbReference>
<evidence type="ECO:0000259" key="2">
    <source>
        <dbReference type="Pfam" id="PF03625"/>
    </source>
</evidence>
<reference evidence="3 4" key="1">
    <citation type="submission" date="2019-07" db="EMBL/GenBank/DDBJ databases">
        <title>Draft genome for Aliikangiella sp. M105.</title>
        <authorList>
            <person name="Wang G."/>
        </authorList>
    </citation>
    <scope>NUCLEOTIDE SEQUENCE [LARGE SCALE GENOMIC DNA]</scope>
    <source>
        <strain evidence="3 4">M105</strain>
    </source>
</reference>
<protein>
    <submittedName>
        <fullName evidence="3">DUF302 domain-containing protein</fullName>
    </submittedName>
</protein>
<dbReference type="PANTHER" id="PTHR38342:SF2">
    <property type="entry name" value="INNER MEMBRANE OR EXPORTED"/>
    <property type="match status" value="1"/>
</dbReference>
<dbReference type="RefSeq" id="WP_142892096.1">
    <property type="nucleotide sequence ID" value="NZ_ML660161.1"/>
</dbReference>
<accession>A0A545UIE8</accession>
<feature type="chain" id="PRO_5022094765" evidence="1">
    <location>
        <begin position="20"/>
        <end position="150"/>
    </location>
</feature>
<name>A0A545UIE8_9GAMM</name>
<dbReference type="InterPro" id="IPR005180">
    <property type="entry name" value="DUF302"/>
</dbReference>
<comment type="caution">
    <text evidence="3">The sequence shown here is derived from an EMBL/GenBank/DDBJ whole genome shotgun (WGS) entry which is preliminary data.</text>
</comment>
<dbReference type="CDD" id="cd14797">
    <property type="entry name" value="DUF302"/>
    <property type="match status" value="1"/>
</dbReference>
<dbReference type="OrthoDB" id="9799367at2"/>
<dbReference type="AlphaFoldDB" id="A0A545UIE8"/>
<proteinExistence type="predicted"/>
<gene>
    <name evidence="3" type="ORF">FLL46_03710</name>
</gene>
<evidence type="ECO:0000256" key="1">
    <source>
        <dbReference type="SAM" id="SignalP"/>
    </source>
</evidence>
<dbReference type="Proteomes" id="UP000315439">
    <property type="component" value="Unassembled WGS sequence"/>
</dbReference>
<organism evidence="3 4">
    <name type="scientific">Aliikangiella coralliicola</name>
    <dbReference type="NCBI Taxonomy" id="2592383"/>
    <lineage>
        <taxon>Bacteria</taxon>
        <taxon>Pseudomonadati</taxon>
        <taxon>Pseudomonadota</taxon>
        <taxon>Gammaproteobacteria</taxon>
        <taxon>Oceanospirillales</taxon>
        <taxon>Pleioneaceae</taxon>
        <taxon>Aliikangiella</taxon>
    </lineage>
</organism>
<dbReference type="InterPro" id="IPR035923">
    <property type="entry name" value="TT1751-like_sf"/>
</dbReference>
<sequence length="150" mass="16626">MFRLLSCFILLCFSLTATANDGIVSVASSNSVKTTADRLEKILKEKGMTVFARIDHTAGAKKAGKDLRPTELIIFGNPKVGTPLMQCQQKVAIDLPQKALIWRNDSGQVWLSYNNPEYLIERHQIKGCEEVIKKITGALDKFAKTATSKK</sequence>
<dbReference type="EMBL" id="VIKS01000002">
    <property type="protein sequence ID" value="TQV89246.1"/>
    <property type="molecule type" value="Genomic_DNA"/>
</dbReference>
<keyword evidence="1" id="KW-0732">Signal</keyword>
<feature type="signal peptide" evidence="1">
    <location>
        <begin position="1"/>
        <end position="19"/>
    </location>
</feature>
<keyword evidence="4" id="KW-1185">Reference proteome</keyword>
<feature type="domain" description="DUF302" evidence="2">
    <location>
        <begin position="54"/>
        <end position="116"/>
    </location>
</feature>